<dbReference type="Proteomes" id="UP000217986">
    <property type="component" value="Unassembled WGS sequence"/>
</dbReference>
<feature type="compositionally biased region" description="Low complexity" evidence="1">
    <location>
        <begin position="63"/>
        <end position="81"/>
    </location>
</feature>
<feature type="compositionally biased region" description="Basic and acidic residues" evidence="1">
    <location>
        <begin position="39"/>
        <end position="50"/>
    </location>
</feature>
<sequence length="91" mass="10538">MSYGDDPSYESPFGDPDYPREQSYDRYGSLGPRGVPRLRSSDADEHERFRPQSAHLSSGMAQSPSSYPTYGYIYGYGYRPSQAPRRRYRKR</sequence>
<name>A0A2A2EM49_9BIFI</name>
<dbReference type="AlphaFoldDB" id="A0A2A2EM49"/>
<protein>
    <submittedName>
        <fullName evidence="2">Uncharacterized protein</fullName>
    </submittedName>
</protein>
<comment type="caution">
    <text evidence="2">The sequence shown here is derived from an EMBL/GenBank/DDBJ whole genome shotgun (WGS) entry which is preliminary data.</text>
</comment>
<evidence type="ECO:0000313" key="3">
    <source>
        <dbReference type="Proteomes" id="UP000217986"/>
    </source>
</evidence>
<evidence type="ECO:0000313" key="2">
    <source>
        <dbReference type="EMBL" id="PAU70008.1"/>
    </source>
</evidence>
<evidence type="ECO:0000256" key="1">
    <source>
        <dbReference type="SAM" id="MobiDB-lite"/>
    </source>
</evidence>
<organism evidence="2 3">
    <name type="scientific">Bifidobacterium italicum</name>
    <dbReference type="NCBI Taxonomy" id="1960968"/>
    <lineage>
        <taxon>Bacteria</taxon>
        <taxon>Bacillati</taxon>
        <taxon>Actinomycetota</taxon>
        <taxon>Actinomycetes</taxon>
        <taxon>Bifidobacteriales</taxon>
        <taxon>Bifidobacteriaceae</taxon>
        <taxon>Bifidobacterium</taxon>
    </lineage>
</organism>
<reference evidence="2 3" key="1">
    <citation type="journal article" date="2017" name="ISME J.">
        <title>Unveiling bifidobacterial biogeography across the mammalian branch of the tree of life.</title>
        <authorList>
            <person name="Milani C."/>
            <person name="Mangifesta M."/>
            <person name="Mancabelli L."/>
            <person name="Lugli G.A."/>
            <person name="James K."/>
            <person name="Duranti S."/>
            <person name="Turroni F."/>
            <person name="Ferrario C."/>
            <person name="Ossiprandi M.C."/>
            <person name="van Sinderen D."/>
            <person name="Ventura M."/>
        </authorList>
    </citation>
    <scope>NUCLEOTIDE SEQUENCE [LARGE SCALE GENOMIC DNA]</scope>
    <source>
        <strain evidence="2 3">70</strain>
    </source>
</reference>
<keyword evidence="3" id="KW-1185">Reference proteome</keyword>
<dbReference type="EMBL" id="MVOG01000004">
    <property type="protein sequence ID" value="PAU70008.1"/>
    <property type="molecule type" value="Genomic_DNA"/>
</dbReference>
<proteinExistence type="predicted"/>
<feature type="region of interest" description="Disordered" evidence="1">
    <location>
        <begin position="1"/>
        <end position="91"/>
    </location>
</feature>
<gene>
    <name evidence="2" type="ORF">B1400_0202</name>
</gene>
<accession>A0A2A2EM49</accession>